<evidence type="ECO:0000256" key="1">
    <source>
        <dbReference type="SAM" id="MobiDB-lite"/>
    </source>
</evidence>
<proteinExistence type="predicted"/>
<dbReference type="AlphaFoldDB" id="A0A9D4ATZ2"/>
<reference evidence="2" key="1">
    <citation type="submission" date="2021-09" db="EMBL/GenBank/DDBJ databases">
        <title>The genome of Mauremys mutica provides insights into the evolution of semi-aquatic lifestyle.</title>
        <authorList>
            <person name="Gong S."/>
            <person name="Gao Y."/>
        </authorList>
    </citation>
    <scope>NUCLEOTIDE SEQUENCE</scope>
    <source>
        <strain evidence="2">MM-2020</strain>
        <tissue evidence="2">Muscle</tissue>
    </source>
</reference>
<dbReference type="Proteomes" id="UP000827986">
    <property type="component" value="Unassembled WGS sequence"/>
</dbReference>
<name>A0A9D4ATZ2_9SAUR</name>
<gene>
    <name evidence="2" type="ORF">KIL84_003919</name>
</gene>
<comment type="caution">
    <text evidence="2">The sequence shown here is derived from an EMBL/GenBank/DDBJ whole genome shotgun (WGS) entry which is preliminary data.</text>
</comment>
<evidence type="ECO:0000313" key="2">
    <source>
        <dbReference type="EMBL" id="KAH1168436.1"/>
    </source>
</evidence>
<sequence length="126" mass="14382">MILPLSSPLIPPSLSTVSLLLNHVIYKSINNHNGEKAANLPICTQFQPIRKKSRSGLANTWGSRERERESEHWALSTGPCTRSEASIKGCEREEAWPWQHKNILDIYVNIFQLVQIHPNQIQDKMV</sequence>
<evidence type="ECO:0000313" key="3">
    <source>
        <dbReference type="Proteomes" id="UP000827986"/>
    </source>
</evidence>
<dbReference type="EMBL" id="JAHDVG010000486">
    <property type="protein sequence ID" value="KAH1168436.1"/>
    <property type="molecule type" value="Genomic_DNA"/>
</dbReference>
<protein>
    <submittedName>
        <fullName evidence="2">Uncharacterized protein</fullName>
    </submittedName>
</protein>
<accession>A0A9D4ATZ2</accession>
<feature type="compositionally biased region" description="Basic and acidic residues" evidence="1">
    <location>
        <begin position="63"/>
        <end position="72"/>
    </location>
</feature>
<keyword evidence="3" id="KW-1185">Reference proteome</keyword>
<organism evidence="2 3">
    <name type="scientific">Mauremys mutica</name>
    <name type="common">yellowpond turtle</name>
    <dbReference type="NCBI Taxonomy" id="74926"/>
    <lineage>
        <taxon>Eukaryota</taxon>
        <taxon>Metazoa</taxon>
        <taxon>Chordata</taxon>
        <taxon>Craniata</taxon>
        <taxon>Vertebrata</taxon>
        <taxon>Euteleostomi</taxon>
        <taxon>Archelosauria</taxon>
        <taxon>Testudinata</taxon>
        <taxon>Testudines</taxon>
        <taxon>Cryptodira</taxon>
        <taxon>Durocryptodira</taxon>
        <taxon>Testudinoidea</taxon>
        <taxon>Geoemydidae</taxon>
        <taxon>Geoemydinae</taxon>
        <taxon>Mauremys</taxon>
    </lineage>
</organism>
<feature type="region of interest" description="Disordered" evidence="1">
    <location>
        <begin position="54"/>
        <end position="77"/>
    </location>
</feature>